<dbReference type="InterPro" id="IPR027417">
    <property type="entry name" value="P-loop_NTPase"/>
</dbReference>
<evidence type="ECO:0000313" key="4">
    <source>
        <dbReference type="EMBL" id="MFC4561969.1"/>
    </source>
</evidence>
<reference evidence="5" key="1">
    <citation type="journal article" date="2019" name="Int. J. Syst. Evol. Microbiol.">
        <title>The Global Catalogue of Microorganisms (GCM) 10K type strain sequencing project: providing services to taxonomists for standard genome sequencing and annotation.</title>
        <authorList>
            <consortium name="The Broad Institute Genomics Platform"/>
            <consortium name="The Broad Institute Genome Sequencing Center for Infectious Disease"/>
            <person name="Wu L."/>
            <person name="Ma J."/>
        </authorList>
    </citation>
    <scope>NUCLEOTIDE SEQUENCE [LARGE SCALE GENOMIC DNA]</scope>
    <source>
        <strain evidence="5">XZYJ18</strain>
    </source>
</reference>
<organism evidence="4 5">
    <name type="scientific">Nocardiopsis mangrovi</name>
    <dbReference type="NCBI Taxonomy" id="1179818"/>
    <lineage>
        <taxon>Bacteria</taxon>
        <taxon>Bacillati</taxon>
        <taxon>Actinomycetota</taxon>
        <taxon>Actinomycetes</taxon>
        <taxon>Streptosporangiales</taxon>
        <taxon>Nocardiopsidaceae</taxon>
        <taxon>Nocardiopsis</taxon>
    </lineage>
</organism>
<comment type="caution">
    <text evidence="4">The sequence shown here is derived from an EMBL/GenBank/DDBJ whole genome shotgun (WGS) entry which is preliminary data.</text>
</comment>
<dbReference type="Proteomes" id="UP001595923">
    <property type="component" value="Unassembled WGS sequence"/>
</dbReference>
<dbReference type="RefSeq" id="WP_378572751.1">
    <property type="nucleotide sequence ID" value="NZ_JBHSFQ010000006.1"/>
</dbReference>
<dbReference type="EMBL" id="JBHSFQ010000006">
    <property type="protein sequence ID" value="MFC4561969.1"/>
    <property type="molecule type" value="Genomic_DNA"/>
</dbReference>
<evidence type="ECO:0000256" key="2">
    <source>
        <dbReference type="ARBA" id="ARBA00023180"/>
    </source>
</evidence>
<keyword evidence="2" id="KW-0325">Glycoprotein</keyword>
<evidence type="ECO:0000256" key="1">
    <source>
        <dbReference type="ARBA" id="ARBA00022679"/>
    </source>
</evidence>
<feature type="domain" description="Sulfotransferase" evidence="3">
    <location>
        <begin position="42"/>
        <end position="243"/>
    </location>
</feature>
<evidence type="ECO:0000313" key="5">
    <source>
        <dbReference type="Proteomes" id="UP001595923"/>
    </source>
</evidence>
<dbReference type="InterPro" id="IPR000863">
    <property type="entry name" value="Sulfotransferase_dom"/>
</dbReference>
<dbReference type="PANTHER" id="PTHR10605:SF56">
    <property type="entry name" value="BIFUNCTIONAL HEPARAN SULFATE N-DEACETYLASE_N-SULFOTRANSFERASE"/>
    <property type="match status" value="1"/>
</dbReference>
<sequence>MSIPSSVTSAAGRLLPKSLHPALRVMPDAVGQATRRGRALPTFLIAGGQRCGTTSLFKALVQHPQVAGPTLRKGVHYFDAGYTRGLDWYRAHFPLTATLRALGRTAVGESSPYYLFHPLAAERIARDLPGVRVIVLLRDPVERAYSAHAHELARGFETEPFERALELEEERLAGTEELLCADPAARSHHHRHHAYLRRGHYADQLQRLEKHIGRDRLHVVESEAFFATPEPVFAGVADFLGIAHDSGIAFERHNARPRGAPMPEALRGRLRAHFADADRRLADWWGRVPSWRG</sequence>
<accession>A0ABV9DUD0</accession>
<dbReference type="InterPro" id="IPR037359">
    <property type="entry name" value="NST/OST"/>
</dbReference>
<evidence type="ECO:0000259" key="3">
    <source>
        <dbReference type="Pfam" id="PF00685"/>
    </source>
</evidence>
<protein>
    <submittedName>
        <fullName evidence="4">Sulfotransferase</fullName>
    </submittedName>
</protein>
<keyword evidence="5" id="KW-1185">Reference proteome</keyword>
<name>A0ABV9DUD0_9ACTN</name>
<keyword evidence="1" id="KW-0808">Transferase</keyword>
<dbReference type="Gene3D" id="3.40.50.300">
    <property type="entry name" value="P-loop containing nucleotide triphosphate hydrolases"/>
    <property type="match status" value="1"/>
</dbReference>
<proteinExistence type="predicted"/>
<dbReference type="Pfam" id="PF00685">
    <property type="entry name" value="Sulfotransfer_1"/>
    <property type="match status" value="1"/>
</dbReference>
<dbReference type="SUPFAM" id="SSF52540">
    <property type="entry name" value="P-loop containing nucleoside triphosphate hydrolases"/>
    <property type="match status" value="1"/>
</dbReference>
<dbReference type="PANTHER" id="PTHR10605">
    <property type="entry name" value="HEPARAN SULFATE SULFOTRANSFERASE"/>
    <property type="match status" value="1"/>
</dbReference>
<gene>
    <name evidence="4" type="ORF">ACFO4E_08890</name>
</gene>